<accession>A0A2V3PUJ4</accession>
<dbReference type="PANTHER" id="PTHR43975:SF2">
    <property type="entry name" value="EG:BACR7A4.14 PROTEIN-RELATED"/>
    <property type="match status" value="1"/>
</dbReference>
<dbReference type="PRINTS" id="PR00081">
    <property type="entry name" value="GDHRDH"/>
</dbReference>
<dbReference type="Gene3D" id="3.40.50.720">
    <property type="entry name" value="NAD(P)-binding Rossmann-like Domain"/>
    <property type="match status" value="1"/>
</dbReference>
<reference evidence="2 3" key="1">
    <citation type="submission" date="2018-03" db="EMBL/GenBank/DDBJ databases">
        <title>Genomic Encyclopedia of Archaeal and Bacterial Type Strains, Phase II (KMG-II): from individual species to whole genera.</title>
        <authorList>
            <person name="Goeker M."/>
        </authorList>
    </citation>
    <scope>NUCLEOTIDE SEQUENCE [LARGE SCALE GENOMIC DNA]</scope>
    <source>
        <strain evidence="2 3">DSM 100214</strain>
    </source>
</reference>
<evidence type="ECO:0000313" key="3">
    <source>
        <dbReference type="Proteomes" id="UP000247973"/>
    </source>
</evidence>
<evidence type="ECO:0000256" key="1">
    <source>
        <dbReference type="ARBA" id="ARBA00006484"/>
    </source>
</evidence>
<protein>
    <submittedName>
        <fullName evidence="2">NAD(P)-dependent dehydrogenase (Short-subunit alcohol dehydrogenase family)</fullName>
    </submittedName>
</protein>
<dbReference type="FunFam" id="3.40.50.720:FF:000084">
    <property type="entry name" value="Short-chain dehydrogenase reductase"/>
    <property type="match status" value="1"/>
</dbReference>
<sequence>MDQQILKGKYAIVTGGSDGIGLAIAKVFAGNGANIVLIARNEKKLEQVKQDLSVYGVGIYTFAADLGVLPSVKTISEKILRTIPKVDILINNAGIGRFIPFKETSEEALDLHINLNIRAPYFLTQYLLESLIESKGNVINISSYFSHRMLSGRDSTAYSLTKGAIDSFTKSLAFEMGKKGVRVNAIAPGSIQTPQLNLNIEKLTPHEQERFREMIQTIYPLGKIGEAEDVAQAALFLASDQAKWITGSIMSVDGGLTTN</sequence>
<dbReference type="Pfam" id="PF13561">
    <property type="entry name" value="adh_short_C2"/>
    <property type="match status" value="1"/>
</dbReference>
<dbReference type="InterPro" id="IPR002347">
    <property type="entry name" value="SDR_fam"/>
</dbReference>
<proteinExistence type="inferred from homology"/>
<dbReference type="AlphaFoldDB" id="A0A2V3PUJ4"/>
<organism evidence="2 3">
    <name type="scientific">Dysgonomonas alginatilytica</name>
    <dbReference type="NCBI Taxonomy" id="1605892"/>
    <lineage>
        <taxon>Bacteria</taxon>
        <taxon>Pseudomonadati</taxon>
        <taxon>Bacteroidota</taxon>
        <taxon>Bacteroidia</taxon>
        <taxon>Bacteroidales</taxon>
        <taxon>Dysgonomonadaceae</taxon>
        <taxon>Dysgonomonas</taxon>
    </lineage>
</organism>
<dbReference type="RefSeq" id="WP_185144243.1">
    <property type="nucleotide sequence ID" value="NZ_QICL01000002.1"/>
</dbReference>
<dbReference type="PRINTS" id="PR00080">
    <property type="entry name" value="SDRFAMILY"/>
</dbReference>
<dbReference type="PANTHER" id="PTHR43975">
    <property type="entry name" value="ZGC:101858"/>
    <property type="match status" value="1"/>
</dbReference>
<dbReference type="EMBL" id="QICL01000002">
    <property type="protein sequence ID" value="PXV67981.1"/>
    <property type="molecule type" value="Genomic_DNA"/>
</dbReference>
<evidence type="ECO:0000313" key="2">
    <source>
        <dbReference type="EMBL" id="PXV67981.1"/>
    </source>
</evidence>
<dbReference type="CDD" id="cd05233">
    <property type="entry name" value="SDR_c"/>
    <property type="match status" value="1"/>
</dbReference>
<keyword evidence="3" id="KW-1185">Reference proteome</keyword>
<dbReference type="InterPro" id="IPR036291">
    <property type="entry name" value="NAD(P)-bd_dom_sf"/>
</dbReference>
<dbReference type="SUPFAM" id="SSF51735">
    <property type="entry name" value="NAD(P)-binding Rossmann-fold domains"/>
    <property type="match status" value="1"/>
</dbReference>
<comment type="similarity">
    <text evidence="1">Belongs to the short-chain dehydrogenases/reductases (SDR) family.</text>
</comment>
<comment type="caution">
    <text evidence="2">The sequence shown here is derived from an EMBL/GenBank/DDBJ whole genome shotgun (WGS) entry which is preliminary data.</text>
</comment>
<dbReference type="Proteomes" id="UP000247973">
    <property type="component" value="Unassembled WGS sequence"/>
</dbReference>
<name>A0A2V3PUJ4_9BACT</name>
<gene>
    <name evidence="2" type="ORF">CLV62_10211</name>
</gene>